<comment type="caution">
    <text evidence="1">The sequence shown here is derived from an EMBL/GenBank/DDBJ whole genome shotgun (WGS) entry which is preliminary data.</text>
</comment>
<dbReference type="Proteomes" id="UP001180020">
    <property type="component" value="Unassembled WGS sequence"/>
</dbReference>
<proteinExistence type="predicted"/>
<keyword evidence="2" id="KW-1185">Reference proteome</keyword>
<dbReference type="EMBL" id="JAUJYO010000014">
    <property type="protein sequence ID" value="KAK1298182.1"/>
    <property type="molecule type" value="Genomic_DNA"/>
</dbReference>
<name>A0AAV9DA74_ACOCL</name>
<protein>
    <submittedName>
        <fullName evidence="1">Uncharacterized protein</fullName>
    </submittedName>
</protein>
<organism evidence="1 2">
    <name type="scientific">Acorus calamus</name>
    <name type="common">Sweet flag</name>
    <dbReference type="NCBI Taxonomy" id="4465"/>
    <lineage>
        <taxon>Eukaryota</taxon>
        <taxon>Viridiplantae</taxon>
        <taxon>Streptophyta</taxon>
        <taxon>Embryophyta</taxon>
        <taxon>Tracheophyta</taxon>
        <taxon>Spermatophyta</taxon>
        <taxon>Magnoliopsida</taxon>
        <taxon>Liliopsida</taxon>
        <taxon>Acoraceae</taxon>
        <taxon>Acorus</taxon>
    </lineage>
</organism>
<evidence type="ECO:0000313" key="1">
    <source>
        <dbReference type="EMBL" id="KAK1298182.1"/>
    </source>
</evidence>
<reference evidence="1" key="2">
    <citation type="submission" date="2023-06" db="EMBL/GenBank/DDBJ databases">
        <authorList>
            <person name="Ma L."/>
            <person name="Liu K.-W."/>
            <person name="Li Z."/>
            <person name="Hsiao Y.-Y."/>
            <person name="Qi Y."/>
            <person name="Fu T."/>
            <person name="Tang G."/>
            <person name="Zhang D."/>
            <person name="Sun W.-H."/>
            <person name="Liu D.-K."/>
            <person name="Li Y."/>
            <person name="Chen G.-Z."/>
            <person name="Liu X.-D."/>
            <person name="Liao X.-Y."/>
            <person name="Jiang Y.-T."/>
            <person name="Yu X."/>
            <person name="Hao Y."/>
            <person name="Huang J."/>
            <person name="Zhao X.-W."/>
            <person name="Ke S."/>
            <person name="Chen Y.-Y."/>
            <person name="Wu W.-L."/>
            <person name="Hsu J.-L."/>
            <person name="Lin Y.-F."/>
            <person name="Huang M.-D."/>
            <person name="Li C.-Y."/>
            <person name="Huang L."/>
            <person name="Wang Z.-W."/>
            <person name="Zhao X."/>
            <person name="Zhong W.-Y."/>
            <person name="Peng D.-H."/>
            <person name="Ahmad S."/>
            <person name="Lan S."/>
            <person name="Zhang J.-S."/>
            <person name="Tsai W.-C."/>
            <person name="Van De Peer Y."/>
            <person name="Liu Z.-J."/>
        </authorList>
    </citation>
    <scope>NUCLEOTIDE SEQUENCE</scope>
    <source>
        <strain evidence="1">CP</strain>
        <tissue evidence="1">Leaves</tissue>
    </source>
</reference>
<sequence>MDKVWKEEINESNKRQRSVTKDASEWGYYLEGDEDDLLIEEDPLILLEPSRENFQVEDQIVEDEIHPDFT</sequence>
<gene>
    <name evidence="1" type="ORF">QJS10_CPB14g01759</name>
</gene>
<reference evidence="1" key="1">
    <citation type="journal article" date="2023" name="Nat. Commun.">
        <title>Diploid and tetraploid genomes of Acorus and the evolution of monocots.</title>
        <authorList>
            <person name="Ma L."/>
            <person name="Liu K.W."/>
            <person name="Li Z."/>
            <person name="Hsiao Y.Y."/>
            <person name="Qi Y."/>
            <person name="Fu T."/>
            <person name="Tang G.D."/>
            <person name="Zhang D."/>
            <person name="Sun W.H."/>
            <person name="Liu D.K."/>
            <person name="Li Y."/>
            <person name="Chen G.Z."/>
            <person name="Liu X.D."/>
            <person name="Liao X.Y."/>
            <person name="Jiang Y.T."/>
            <person name="Yu X."/>
            <person name="Hao Y."/>
            <person name="Huang J."/>
            <person name="Zhao X.W."/>
            <person name="Ke S."/>
            <person name="Chen Y.Y."/>
            <person name="Wu W.L."/>
            <person name="Hsu J.L."/>
            <person name="Lin Y.F."/>
            <person name="Huang M.D."/>
            <person name="Li C.Y."/>
            <person name="Huang L."/>
            <person name="Wang Z.W."/>
            <person name="Zhao X."/>
            <person name="Zhong W.Y."/>
            <person name="Peng D.H."/>
            <person name="Ahmad S."/>
            <person name="Lan S."/>
            <person name="Zhang J.S."/>
            <person name="Tsai W.C."/>
            <person name="Van de Peer Y."/>
            <person name="Liu Z.J."/>
        </authorList>
    </citation>
    <scope>NUCLEOTIDE SEQUENCE</scope>
    <source>
        <strain evidence="1">CP</strain>
    </source>
</reference>
<dbReference type="AlphaFoldDB" id="A0AAV9DA74"/>
<evidence type="ECO:0000313" key="2">
    <source>
        <dbReference type="Proteomes" id="UP001180020"/>
    </source>
</evidence>
<accession>A0AAV9DA74</accession>